<evidence type="ECO:0000259" key="6">
    <source>
        <dbReference type="PROSITE" id="PS51387"/>
    </source>
</evidence>
<dbReference type="GO" id="GO:0003885">
    <property type="term" value="F:D-arabinono-1,4-lactone oxidase activity"/>
    <property type="evidence" value="ECO:0007669"/>
    <property type="project" value="UniProtKB-EC"/>
</dbReference>
<dbReference type="Gene3D" id="3.30.70.2520">
    <property type="match status" value="1"/>
</dbReference>
<dbReference type="InterPro" id="IPR036318">
    <property type="entry name" value="FAD-bd_PCMH-like_sf"/>
</dbReference>
<dbReference type="AlphaFoldDB" id="A0AAW0F9I4"/>
<dbReference type="InterPro" id="IPR010031">
    <property type="entry name" value="FAD_lactone_oxidase-like"/>
</dbReference>
<dbReference type="InterPro" id="IPR016169">
    <property type="entry name" value="FAD-bd_PCMH_sub2"/>
</dbReference>
<dbReference type="SUPFAM" id="SSF56176">
    <property type="entry name" value="FAD-binding/transporter-associated domain-like"/>
    <property type="match status" value="1"/>
</dbReference>
<proteinExistence type="predicted"/>
<dbReference type="InterPro" id="IPR006094">
    <property type="entry name" value="Oxid_FAD_bind_N"/>
</dbReference>
<reference evidence="7 8" key="1">
    <citation type="submission" date="2022-09" db="EMBL/GenBank/DDBJ databases">
        <authorList>
            <person name="Palmer J.M."/>
        </authorList>
    </citation>
    <scope>NUCLEOTIDE SEQUENCE [LARGE SCALE GENOMIC DNA]</scope>
    <source>
        <strain evidence="7 8">DSM 7382</strain>
    </source>
</reference>
<comment type="caution">
    <text evidence="7">The sequence shown here is derived from an EMBL/GenBank/DDBJ whole genome shotgun (WGS) entry which is preliminary data.</text>
</comment>
<dbReference type="Proteomes" id="UP001385951">
    <property type="component" value="Unassembled WGS sequence"/>
</dbReference>
<dbReference type="Pfam" id="PF04030">
    <property type="entry name" value="ALO"/>
    <property type="match status" value="1"/>
</dbReference>
<keyword evidence="5" id="KW-0472">Membrane</keyword>
<dbReference type="PROSITE" id="PS51387">
    <property type="entry name" value="FAD_PCMH"/>
    <property type="match status" value="1"/>
</dbReference>
<evidence type="ECO:0000256" key="4">
    <source>
        <dbReference type="ARBA" id="ARBA00033418"/>
    </source>
</evidence>
<dbReference type="Gene3D" id="3.30.465.10">
    <property type="match status" value="1"/>
</dbReference>
<keyword evidence="8" id="KW-1185">Reference proteome</keyword>
<dbReference type="GO" id="GO:0071949">
    <property type="term" value="F:FAD binding"/>
    <property type="evidence" value="ECO:0007669"/>
    <property type="project" value="InterPro"/>
</dbReference>
<dbReference type="Gene3D" id="3.30.43.10">
    <property type="entry name" value="Uridine Diphospho-n-acetylenolpyruvylglucosamine Reductase, domain 2"/>
    <property type="match status" value="1"/>
</dbReference>
<sequence length="486" mass="55243">MTSHPPPSTSYTHLPTETLINGLQPITIPTSSPKASFINWGLSYTCKPIMVFMPETEEQCEMIVELARREGQPVRAAGVGHSPSDLACTNGYMLRTEKLSKVIEVNVEKRYVVAQGGIILSALHSALAQYGLAMINVGSISDQTLAGVVTTATHGTGVHFKVISTHVQALVLLLPDGSRVRCSRTEHADLFMASLCGLGSTGLILQIQLEVGPTFRLKETQESLPFDHVVERLDSYANSSEHVRMWWFPQADTVRVSSADRTTEPTKLAPTFLWHSMIGFHLVQFLFFLGIYFPSINPWISRMSAWLDKSTTVTVDESWRVFNLDCKYPQFTTEWAIPYTNTQACLRDLRTWLEQEHSSSNGLRPHFPLEIRFSDADDIWLSPSSGQRTTWIGIIQYKPYGLNVPYRTLFSRFEAILVKHGGRPHWAKAHSLRPDDLRQLYPRFDDFVKVLEDVDSEGMFRNEYVWRHVFGRQGEKYGERIYKLRQ</sequence>
<evidence type="ECO:0000256" key="5">
    <source>
        <dbReference type="SAM" id="Phobius"/>
    </source>
</evidence>
<comment type="pathway">
    <text evidence="1">Cofactor biosynthesis; D-erythroascorbate biosynthesis; dehydro-D-arabinono-1,4-lactone from D-arabinose: step 2/2.</text>
</comment>
<evidence type="ECO:0000256" key="3">
    <source>
        <dbReference type="ARBA" id="ARBA00023002"/>
    </source>
</evidence>
<dbReference type="Pfam" id="PF01565">
    <property type="entry name" value="FAD_binding_4"/>
    <property type="match status" value="1"/>
</dbReference>
<dbReference type="PANTHER" id="PTHR43762">
    <property type="entry name" value="L-GULONOLACTONE OXIDASE"/>
    <property type="match status" value="1"/>
</dbReference>
<dbReference type="InterPro" id="IPR007173">
    <property type="entry name" value="ALO_C"/>
</dbReference>
<name>A0AAW0F9I4_9APHY</name>
<dbReference type="PANTHER" id="PTHR43762:SF1">
    <property type="entry name" value="D-ARABINONO-1,4-LACTONE OXIDASE"/>
    <property type="match status" value="1"/>
</dbReference>
<feature type="transmembrane region" description="Helical" evidence="5">
    <location>
        <begin position="272"/>
        <end position="293"/>
    </location>
</feature>
<protein>
    <recommendedName>
        <fullName evidence="2">D-arabinono-1,4-lactone oxidase</fullName>
        <ecNumber evidence="2">1.1.3.37</ecNumber>
    </recommendedName>
    <alternativeName>
        <fullName evidence="4">L-galactono-gamma-lactone oxidase</fullName>
    </alternativeName>
</protein>
<accession>A0AAW0F9I4</accession>
<dbReference type="EC" id="1.1.3.37" evidence="2"/>
<keyword evidence="5" id="KW-0812">Transmembrane</keyword>
<dbReference type="InterPro" id="IPR016171">
    <property type="entry name" value="Vanillyl_alc_oxidase_C-sub2"/>
</dbReference>
<keyword evidence="3" id="KW-0560">Oxidoreductase</keyword>
<evidence type="ECO:0000256" key="1">
    <source>
        <dbReference type="ARBA" id="ARBA00005083"/>
    </source>
</evidence>
<dbReference type="GO" id="GO:0005739">
    <property type="term" value="C:mitochondrion"/>
    <property type="evidence" value="ECO:0007669"/>
    <property type="project" value="TreeGrafter"/>
</dbReference>
<feature type="domain" description="FAD-binding PCMH-type" evidence="6">
    <location>
        <begin position="44"/>
        <end position="214"/>
    </location>
</feature>
<dbReference type="Gene3D" id="1.10.45.10">
    <property type="entry name" value="Vanillyl-alcohol Oxidase, Chain A, domain 4"/>
    <property type="match status" value="1"/>
</dbReference>
<keyword evidence="5" id="KW-1133">Transmembrane helix</keyword>
<dbReference type="InterPro" id="IPR016167">
    <property type="entry name" value="FAD-bd_PCMH_sub1"/>
</dbReference>
<evidence type="ECO:0000313" key="7">
    <source>
        <dbReference type="EMBL" id="KAK7676057.1"/>
    </source>
</evidence>
<dbReference type="GO" id="GO:0016020">
    <property type="term" value="C:membrane"/>
    <property type="evidence" value="ECO:0007669"/>
    <property type="project" value="InterPro"/>
</dbReference>
<dbReference type="PIRSF" id="PIRSF000136">
    <property type="entry name" value="LGO_GLO"/>
    <property type="match status" value="1"/>
</dbReference>
<evidence type="ECO:0000313" key="8">
    <source>
        <dbReference type="Proteomes" id="UP001385951"/>
    </source>
</evidence>
<gene>
    <name evidence="7" type="ORF">QCA50_020981</name>
</gene>
<dbReference type="InterPro" id="IPR016166">
    <property type="entry name" value="FAD-bd_PCMH"/>
</dbReference>
<dbReference type="EMBL" id="JASBNA010000138">
    <property type="protein sequence ID" value="KAK7676057.1"/>
    <property type="molecule type" value="Genomic_DNA"/>
</dbReference>
<evidence type="ECO:0000256" key="2">
    <source>
        <dbReference type="ARBA" id="ARBA00013136"/>
    </source>
</evidence>
<organism evidence="7 8">
    <name type="scientific">Cerrena zonata</name>
    <dbReference type="NCBI Taxonomy" id="2478898"/>
    <lineage>
        <taxon>Eukaryota</taxon>
        <taxon>Fungi</taxon>
        <taxon>Dikarya</taxon>
        <taxon>Basidiomycota</taxon>
        <taxon>Agaricomycotina</taxon>
        <taxon>Agaricomycetes</taxon>
        <taxon>Polyporales</taxon>
        <taxon>Cerrenaceae</taxon>
        <taxon>Cerrena</taxon>
    </lineage>
</organism>